<protein>
    <recommendedName>
        <fullName evidence="6 7">Large ribosomal subunit protein uL16</fullName>
    </recommendedName>
</protein>
<dbReference type="Proteomes" id="UP000001052">
    <property type="component" value="Chromosome"/>
</dbReference>
<comment type="function">
    <text evidence="7 9">Binds 23S rRNA and is also seen to make contacts with the A and possibly P site tRNAs.</text>
</comment>
<comment type="similarity">
    <text evidence="1 7 8">Belongs to the universal ribosomal protein uL16 family.</text>
</comment>
<dbReference type="InterPro" id="IPR020798">
    <property type="entry name" value="Ribosomal_uL16_CS"/>
</dbReference>
<dbReference type="OrthoDB" id="9802589at2"/>
<keyword evidence="2 7" id="KW-0820">tRNA-binding</keyword>
<reference evidence="11" key="1">
    <citation type="submission" date="2009-09" db="EMBL/GenBank/DDBJ databases">
        <title>The complete chromosome of Desulfohalobium retbaense DSM 5692.</title>
        <authorList>
            <consortium name="US DOE Joint Genome Institute (JGI-PGF)"/>
            <person name="Lucas S."/>
            <person name="Copeland A."/>
            <person name="Lapidus A."/>
            <person name="Glavina del Rio T."/>
            <person name="Dalin E."/>
            <person name="Tice H."/>
            <person name="Bruce D."/>
            <person name="Goodwin L."/>
            <person name="Pitluck S."/>
            <person name="Kyrpides N."/>
            <person name="Mavromatis K."/>
            <person name="Ivanova N."/>
            <person name="Mikhailova N."/>
            <person name="Munk A.C."/>
            <person name="Brettin T."/>
            <person name="Detter J.C."/>
            <person name="Han C."/>
            <person name="Tapia R."/>
            <person name="Larimer F."/>
            <person name="Land M."/>
            <person name="Hauser L."/>
            <person name="Markowitz V."/>
            <person name="Cheng J.-F."/>
            <person name="Hugenholtz P."/>
            <person name="Woyke T."/>
            <person name="Wu D."/>
            <person name="Spring S."/>
            <person name="Klenk H.-P."/>
            <person name="Eisen J.A."/>
        </authorList>
    </citation>
    <scope>NUCLEOTIDE SEQUENCE [LARGE SCALE GENOMIC DNA]</scope>
    <source>
        <strain evidence="11">DSM 5692</strain>
    </source>
</reference>
<evidence type="ECO:0000256" key="7">
    <source>
        <dbReference type="HAMAP-Rule" id="MF_01342"/>
    </source>
</evidence>
<dbReference type="AlphaFoldDB" id="C8X468"/>
<evidence type="ECO:0000313" key="11">
    <source>
        <dbReference type="Proteomes" id="UP000001052"/>
    </source>
</evidence>
<dbReference type="Gene3D" id="3.90.1170.10">
    <property type="entry name" value="Ribosomal protein L10e/L16"/>
    <property type="match status" value="1"/>
</dbReference>
<dbReference type="PROSITE" id="PS00701">
    <property type="entry name" value="RIBOSOMAL_L16_2"/>
    <property type="match status" value="1"/>
</dbReference>
<dbReference type="FunFam" id="3.90.1170.10:FF:000001">
    <property type="entry name" value="50S ribosomal protein L16"/>
    <property type="match status" value="1"/>
</dbReference>
<dbReference type="HOGENOM" id="CLU_078858_2_1_7"/>
<keyword evidence="4 7" id="KW-0689">Ribosomal protein</keyword>
<dbReference type="RefSeq" id="WP_015752484.1">
    <property type="nucleotide sequence ID" value="NC_013223.1"/>
</dbReference>
<organism evidence="10 11">
    <name type="scientific">Desulfohalobium retbaense (strain ATCC 49708 / DSM 5692 / JCM 16813 / HR100)</name>
    <dbReference type="NCBI Taxonomy" id="485915"/>
    <lineage>
        <taxon>Bacteria</taxon>
        <taxon>Pseudomonadati</taxon>
        <taxon>Thermodesulfobacteriota</taxon>
        <taxon>Desulfovibrionia</taxon>
        <taxon>Desulfovibrionales</taxon>
        <taxon>Desulfohalobiaceae</taxon>
        <taxon>Desulfohalobium</taxon>
    </lineage>
</organism>
<dbReference type="InterPro" id="IPR000114">
    <property type="entry name" value="Ribosomal_uL16_bact-type"/>
</dbReference>
<dbReference type="NCBIfam" id="TIGR01164">
    <property type="entry name" value="rplP_bact"/>
    <property type="match status" value="1"/>
</dbReference>
<accession>C8X468</accession>
<evidence type="ECO:0000256" key="8">
    <source>
        <dbReference type="RuleBase" id="RU004413"/>
    </source>
</evidence>
<dbReference type="GO" id="GO:0019843">
    <property type="term" value="F:rRNA binding"/>
    <property type="evidence" value="ECO:0007669"/>
    <property type="project" value="UniProtKB-UniRule"/>
</dbReference>
<keyword evidence="3 7" id="KW-0699">rRNA-binding</keyword>
<evidence type="ECO:0000256" key="6">
    <source>
        <dbReference type="ARBA" id="ARBA00035198"/>
    </source>
</evidence>
<dbReference type="InterPro" id="IPR047873">
    <property type="entry name" value="Ribosomal_uL16"/>
</dbReference>
<dbReference type="SUPFAM" id="SSF54686">
    <property type="entry name" value="Ribosomal protein L16p/L10e"/>
    <property type="match status" value="1"/>
</dbReference>
<dbReference type="InterPro" id="IPR016180">
    <property type="entry name" value="Ribosomal_uL16_dom"/>
</dbReference>
<evidence type="ECO:0000256" key="5">
    <source>
        <dbReference type="ARBA" id="ARBA00023274"/>
    </source>
</evidence>
<dbReference type="Pfam" id="PF00252">
    <property type="entry name" value="Ribosomal_L16"/>
    <property type="match status" value="1"/>
</dbReference>
<evidence type="ECO:0000256" key="3">
    <source>
        <dbReference type="ARBA" id="ARBA00022730"/>
    </source>
</evidence>
<dbReference type="HAMAP" id="MF_01342">
    <property type="entry name" value="Ribosomal_uL16"/>
    <property type="match status" value="1"/>
</dbReference>
<dbReference type="CDD" id="cd01433">
    <property type="entry name" value="Ribosomal_L16_L10e"/>
    <property type="match status" value="1"/>
</dbReference>
<dbReference type="GO" id="GO:0003735">
    <property type="term" value="F:structural constituent of ribosome"/>
    <property type="evidence" value="ECO:0007669"/>
    <property type="project" value="InterPro"/>
</dbReference>
<dbReference type="PANTHER" id="PTHR12220:SF13">
    <property type="entry name" value="LARGE RIBOSOMAL SUBUNIT PROTEIN UL16M"/>
    <property type="match status" value="1"/>
</dbReference>
<name>C8X468_DESRD</name>
<sequence>MLSPKKIKFRKQQKGRIGGKTVRGSQIAFGDIALKTVEPGKITNKQIEAARVAMMRHIKRGGKVFIRIFPDKPITSKPAEVRMGKGKGSPEGWCAPVRTGRILYELAGVADRELAREALVRASHKLPVKTVIVEKES</sequence>
<keyword evidence="7 9" id="KW-0694">RNA-binding</keyword>
<proteinExistence type="inferred from homology"/>
<keyword evidence="11" id="KW-1185">Reference proteome</keyword>
<dbReference type="GO" id="GO:0000049">
    <property type="term" value="F:tRNA binding"/>
    <property type="evidence" value="ECO:0007669"/>
    <property type="project" value="UniProtKB-KW"/>
</dbReference>
<gene>
    <name evidence="7" type="primary">rplP</name>
    <name evidence="10" type="ordered locus">Dret_2058</name>
</gene>
<keyword evidence="5 7" id="KW-0687">Ribonucleoprotein</keyword>
<evidence type="ECO:0000313" key="10">
    <source>
        <dbReference type="EMBL" id="ACV69342.1"/>
    </source>
</evidence>
<dbReference type="KEGG" id="drt:Dret_2058"/>
<dbReference type="PRINTS" id="PR00060">
    <property type="entry name" value="RIBOSOMALL16"/>
</dbReference>
<dbReference type="InterPro" id="IPR036920">
    <property type="entry name" value="Ribosomal_uL16_sf"/>
</dbReference>
<evidence type="ECO:0000256" key="9">
    <source>
        <dbReference type="RuleBase" id="RU004414"/>
    </source>
</evidence>
<dbReference type="PANTHER" id="PTHR12220">
    <property type="entry name" value="50S/60S RIBOSOMAL PROTEIN L16"/>
    <property type="match status" value="1"/>
</dbReference>
<reference evidence="10 11" key="2">
    <citation type="journal article" date="2010" name="Stand. Genomic Sci.">
        <title>Complete genome sequence of Desulfohalobium retbaense type strain (HR(100)).</title>
        <authorList>
            <person name="Spring S."/>
            <person name="Nolan M."/>
            <person name="Lapidus A."/>
            <person name="Glavina Del Rio T."/>
            <person name="Copeland A."/>
            <person name="Tice H."/>
            <person name="Cheng J.F."/>
            <person name="Lucas S."/>
            <person name="Land M."/>
            <person name="Chen F."/>
            <person name="Bruce D."/>
            <person name="Goodwin L."/>
            <person name="Pitluck S."/>
            <person name="Ivanova N."/>
            <person name="Mavromatis K."/>
            <person name="Mikhailova N."/>
            <person name="Pati A."/>
            <person name="Chen A."/>
            <person name="Palaniappan K."/>
            <person name="Hauser L."/>
            <person name="Chang Y.J."/>
            <person name="Jeffries C.D."/>
            <person name="Munk C."/>
            <person name="Kiss H."/>
            <person name="Chain P."/>
            <person name="Han C."/>
            <person name="Brettin T."/>
            <person name="Detter J.C."/>
            <person name="Schuler E."/>
            <person name="Goker M."/>
            <person name="Rohde M."/>
            <person name="Bristow J."/>
            <person name="Eisen J.A."/>
            <person name="Markowitz V."/>
            <person name="Hugenholtz P."/>
            <person name="Kyrpides N.C."/>
            <person name="Klenk H.P."/>
        </authorList>
    </citation>
    <scope>NUCLEOTIDE SEQUENCE [LARGE SCALE GENOMIC DNA]</scope>
    <source>
        <strain evidence="10 11">DSM 5692</strain>
    </source>
</reference>
<dbReference type="GO" id="GO:0006412">
    <property type="term" value="P:translation"/>
    <property type="evidence" value="ECO:0007669"/>
    <property type="project" value="UniProtKB-UniRule"/>
</dbReference>
<dbReference type="eggNOG" id="COG0197">
    <property type="taxonomic scope" value="Bacteria"/>
</dbReference>
<evidence type="ECO:0000256" key="1">
    <source>
        <dbReference type="ARBA" id="ARBA00008931"/>
    </source>
</evidence>
<comment type="subunit">
    <text evidence="7 9">Part of the 50S ribosomal subunit.</text>
</comment>
<dbReference type="EMBL" id="CP001734">
    <property type="protein sequence ID" value="ACV69342.1"/>
    <property type="molecule type" value="Genomic_DNA"/>
</dbReference>
<dbReference type="STRING" id="485915.Dret_2058"/>
<evidence type="ECO:0000256" key="4">
    <source>
        <dbReference type="ARBA" id="ARBA00022980"/>
    </source>
</evidence>
<dbReference type="GO" id="GO:0022625">
    <property type="term" value="C:cytosolic large ribosomal subunit"/>
    <property type="evidence" value="ECO:0007669"/>
    <property type="project" value="TreeGrafter"/>
</dbReference>
<evidence type="ECO:0000256" key="2">
    <source>
        <dbReference type="ARBA" id="ARBA00022555"/>
    </source>
</evidence>